<evidence type="ECO:0000313" key="3">
    <source>
        <dbReference type="EMBL" id="TNJ26578.1"/>
    </source>
</evidence>
<proteinExistence type="predicted"/>
<dbReference type="GO" id="GO:0042175">
    <property type="term" value="C:nuclear outer membrane-endoplasmic reticulum membrane network"/>
    <property type="evidence" value="ECO:0007669"/>
    <property type="project" value="TreeGrafter"/>
</dbReference>
<dbReference type="EMBL" id="VDLU01000005">
    <property type="protein sequence ID" value="TNJ26578.1"/>
    <property type="molecule type" value="Genomic_DNA"/>
</dbReference>
<evidence type="ECO:0000313" key="4">
    <source>
        <dbReference type="Proteomes" id="UP000315496"/>
    </source>
</evidence>
<protein>
    <submittedName>
        <fullName evidence="3">Uncharacterized protein</fullName>
    </submittedName>
</protein>
<feature type="coiled-coil region" evidence="1">
    <location>
        <begin position="35"/>
        <end position="62"/>
    </location>
</feature>
<dbReference type="GO" id="GO:0003729">
    <property type="term" value="F:mRNA binding"/>
    <property type="evidence" value="ECO:0007669"/>
    <property type="project" value="TreeGrafter"/>
</dbReference>
<keyword evidence="1" id="KW-0175">Coiled coil</keyword>
<dbReference type="PANTHER" id="PTHR31027:SF2">
    <property type="entry name" value="LEBERCILIN DOMAIN-CONTAINING PROTEIN"/>
    <property type="match status" value="1"/>
</dbReference>
<gene>
    <name evidence="3" type="ORF">GMRT_16397</name>
</gene>
<keyword evidence="4" id="KW-1185">Reference proteome</keyword>
<dbReference type="GO" id="GO:0005783">
    <property type="term" value="C:endoplasmic reticulum"/>
    <property type="evidence" value="ECO:0007669"/>
    <property type="project" value="TreeGrafter"/>
</dbReference>
<accession>A0A4Z1SSE1</accession>
<dbReference type="GO" id="GO:1990904">
    <property type="term" value="C:ribonucleoprotein complex"/>
    <property type="evidence" value="ECO:0007669"/>
    <property type="project" value="TreeGrafter"/>
</dbReference>
<dbReference type="Proteomes" id="UP000315496">
    <property type="component" value="Chromosome 5"/>
</dbReference>
<evidence type="ECO:0000256" key="1">
    <source>
        <dbReference type="SAM" id="Coils"/>
    </source>
</evidence>
<dbReference type="PANTHER" id="PTHR31027">
    <property type="entry name" value="NUCLEAR SEGREGATION PROTEIN BFR1"/>
    <property type="match status" value="1"/>
</dbReference>
<reference evidence="3 4" key="1">
    <citation type="submission" date="2019-05" db="EMBL/GenBank/DDBJ databases">
        <title>The compact genome of Giardia muris reveals important steps in the evolution of intestinal protozoan parasites.</title>
        <authorList>
            <person name="Xu F."/>
            <person name="Jimenez-Gonzalez A."/>
            <person name="Einarsson E."/>
            <person name="Astvaldsson A."/>
            <person name="Peirasmaki D."/>
            <person name="Eckmann L."/>
            <person name="Andersson J.O."/>
            <person name="Svard S.G."/>
            <person name="Jerlstrom-Hultqvist J."/>
        </authorList>
    </citation>
    <scope>NUCLEOTIDE SEQUENCE [LARGE SCALE GENOMIC DNA]</scope>
    <source>
        <strain evidence="3 4">Roberts-Thomson</strain>
    </source>
</reference>
<name>A0A4Z1SSE1_GIAMU</name>
<feature type="region of interest" description="Disordered" evidence="2">
    <location>
        <begin position="393"/>
        <end position="426"/>
    </location>
</feature>
<evidence type="ECO:0000256" key="2">
    <source>
        <dbReference type="SAM" id="MobiDB-lite"/>
    </source>
</evidence>
<comment type="caution">
    <text evidence="3">The sequence shown here is derived from an EMBL/GenBank/DDBJ whole genome shotgun (WGS) entry which is preliminary data.</text>
</comment>
<dbReference type="AlphaFoldDB" id="A0A4Z1SSE1"/>
<dbReference type="InterPro" id="IPR039604">
    <property type="entry name" value="Bfr1"/>
</dbReference>
<feature type="coiled-coil region" evidence="1">
    <location>
        <begin position="86"/>
        <end position="239"/>
    </location>
</feature>
<organism evidence="3 4">
    <name type="scientific">Giardia muris</name>
    <dbReference type="NCBI Taxonomy" id="5742"/>
    <lineage>
        <taxon>Eukaryota</taxon>
        <taxon>Metamonada</taxon>
        <taxon>Diplomonadida</taxon>
        <taxon>Hexamitidae</taxon>
        <taxon>Giardiinae</taxon>
        <taxon>Giardia</taxon>
    </lineage>
</organism>
<dbReference type="VEuPathDB" id="GiardiaDB:GMRT_16397"/>
<feature type="region of interest" description="Disordered" evidence="2">
    <location>
        <begin position="1"/>
        <end position="35"/>
    </location>
</feature>
<sequence length="443" mass="50350">MDLIIVPNAQAPAPPRRERGPYPAVLPELPPRPDYGAMEAARAEVEKELEAKRSELASVLDRLEHFRQLSDALRLETLPTEKRQELRRLLDVQRDLRKRLGEIKENLGELSKGLVIDGRRISAERFEERLEALEYELDHTSMSHSEERERRAELGRLAGQRSKLEKIKALEAEQAEAKKALDEARTALEPLQAEADSLQAALNPDGLSRAQVFEEINRAQAERGELRAAIAELERTRSRIYCEYRAEMHEYTRAERTRKALSDHRAFLRGKWAGIVRDLERLGVVVTEEGDESGVFRVIEESLKPVVREQPQIQTFDPAAAEKMSRDRHRSELLAWCEQALEKGEYGTARLVPHGKKRVVAIDERLIFLLDSLGIPSSSVADEGAVRGLIETLQEKEEEPEQDSPTTEPKVEAEEEPEEPAHTTRAKALLERLRDFKATVVLV</sequence>
<dbReference type="GO" id="GO:0008298">
    <property type="term" value="P:intracellular mRNA localization"/>
    <property type="evidence" value="ECO:0007669"/>
    <property type="project" value="TreeGrafter"/>
</dbReference>